<keyword evidence="3" id="KW-1185">Reference proteome</keyword>
<dbReference type="EMBL" id="CP009922">
    <property type="protein sequence ID" value="AKG41541.1"/>
    <property type="molecule type" value="Genomic_DNA"/>
</dbReference>
<evidence type="ECO:0000256" key="1">
    <source>
        <dbReference type="SAM" id="MobiDB-lite"/>
    </source>
</evidence>
<evidence type="ECO:0000313" key="3">
    <source>
        <dbReference type="Proteomes" id="UP000034034"/>
    </source>
</evidence>
<reference evidence="2" key="1">
    <citation type="submission" date="2019-08" db="EMBL/GenBank/DDBJ databases">
        <title>Complete genome sequence of a mangrove-derived Streptomyces xiamenensis.</title>
        <authorList>
            <person name="Xu J."/>
        </authorList>
    </citation>
    <scope>NUCLEOTIDE SEQUENCE</scope>
    <source>
        <strain evidence="2">318</strain>
    </source>
</reference>
<name>A0A0F7CMP9_9ACTN</name>
<gene>
    <name evidence="2" type="ORF">SXIM_01570</name>
</gene>
<dbReference type="Proteomes" id="UP000034034">
    <property type="component" value="Chromosome"/>
</dbReference>
<evidence type="ECO:0000313" key="2">
    <source>
        <dbReference type="EMBL" id="AKG41541.1"/>
    </source>
</evidence>
<proteinExistence type="predicted"/>
<accession>A0A0F7CMP9</accession>
<protein>
    <submittedName>
        <fullName evidence="2">Uncharacterized protein</fullName>
    </submittedName>
</protein>
<dbReference type="AlphaFoldDB" id="A0A0F7CMP9"/>
<feature type="region of interest" description="Disordered" evidence="1">
    <location>
        <begin position="31"/>
        <end position="52"/>
    </location>
</feature>
<sequence>MRQSYRAVRHSELPFRKRLLRRRSTAIRPLSVSFESSQRPGRTPARAVRRLP</sequence>
<dbReference type="HOGENOM" id="CLU_3085453_0_0_11"/>
<organism evidence="2 3">
    <name type="scientific">Streptomyces xiamenensis</name>
    <dbReference type="NCBI Taxonomy" id="408015"/>
    <lineage>
        <taxon>Bacteria</taxon>
        <taxon>Bacillati</taxon>
        <taxon>Actinomycetota</taxon>
        <taxon>Actinomycetes</taxon>
        <taxon>Kitasatosporales</taxon>
        <taxon>Streptomycetaceae</taxon>
        <taxon>Streptomyces</taxon>
    </lineage>
</organism>
<dbReference type="KEGG" id="sxi:SXIM_01570"/>